<feature type="chain" id="PRO_5035712410" description="Carboxylesterase type B domain-containing protein" evidence="3">
    <location>
        <begin position="19"/>
        <end position="1314"/>
    </location>
</feature>
<name>A0A8S1A551_ARCPL</name>
<dbReference type="Proteomes" id="UP000494106">
    <property type="component" value="Unassembled WGS sequence"/>
</dbReference>
<gene>
    <name evidence="5" type="ORF">APLA_LOCUS7932</name>
</gene>
<evidence type="ECO:0000256" key="1">
    <source>
        <dbReference type="ARBA" id="ARBA00023180"/>
    </source>
</evidence>
<evidence type="ECO:0000256" key="3">
    <source>
        <dbReference type="SAM" id="SignalP"/>
    </source>
</evidence>
<organism evidence="5 6">
    <name type="scientific">Arctia plantaginis</name>
    <name type="common">Wood tiger moth</name>
    <name type="synonym">Phalaena plantaginis</name>
    <dbReference type="NCBI Taxonomy" id="874455"/>
    <lineage>
        <taxon>Eukaryota</taxon>
        <taxon>Metazoa</taxon>
        <taxon>Ecdysozoa</taxon>
        <taxon>Arthropoda</taxon>
        <taxon>Hexapoda</taxon>
        <taxon>Insecta</taxon>
        <taxon>Pterygota</taxon>
        <taxon>Neoptera</taxon>
        <taxon>Endopterygota</taxon>
        <taxon>Lepidoptera</taxon>
        <taxon>Glossata</taxon>
        <taxon>Ditrysia</taxon>
        <taxon>Noctuoidea</taxon>
        <taxon>Erebidae</taxon>
        <taxon>Arctiinae</taxon>
        <taxon>Arctia</taxon>
    </lineage>
</organism>
<feature type="compositionally biased region" description="Basic and acidic residues" evidence="2">
    <location>
        <begin position="769"/>
        <end position="784"/>
    </location>
</feature>
<feature type="compositionally biased region" description="Acidic residues" evidence="2">
    <location>
        <begin position="812"/>
        <end position="885"/>
    </location>
</feature>
<feature type="domain" description="Carboxylesterase type B" evidence="4">
    <location>
        <begin position="31"/>
        <end position="519"/>
    </location>
</feature>
<feature type="region of interest" description="Disordered" evidence="2">
    <location>
        <begin position="555"/>
        <end position="592"/>
    </location>
</feature>
<dbReference type="Gene3D" id="3.40.50.1820">
    <property type="entry name" value="alpha/beta hydrolase"/>
    <property type="match status" value="1"/>
</dbReference>
<feature type="compositionally biased region" description="Polar residues" evidence="2">
    <location>
        <begin position="713"/>
        <end position="728"/>
    </location>
</feature>
<keyword evidence="6" id="KW-1185">Reference proteome</keyword>
<sequence>MKWFLFAVSSLIVAIVSGQSDSEPPDASTSVTVTTVQGTVKGFKALDGEYFQFYGIPYADSPAGEHRFKAPRAPPSFEGIFTANQKDIKCVRALGVGYEGTEDCLVANVFTPRIGNAENLPVMVWIQGREFDGRNEYELSFRNFMEKDVIVVSLNYRESVLGFLCLGTETAPGNAGLKDIIAGLKWIQENIAQFGGNPNNITLFGHGSGGAAVDLITLSPMANGLINKAIAQSGNAVAPWAVSRDNLKYAIQIAESLGHIITDIEALSELFTRISAAALMGAINELDILNNALAFAPCVERETLENSEPFLTQTPSQILETGNFLKIPFITGFVDTEGTIRAQVALEDDWLQRMNTEFESFIQSDLQFESEEERSEIANKIRKFYFQDDEIDLSTIGDYIAYHGDTMILVSSIRDVRARAKASSPSTYLYQFSYRGAKVEPSENPLEIETAGHGEELLYLFHGNPEGASNTDLNIAQILVERWTNFAKTGNPTSETSSEIWQPFTTNNGHYLRILASDEIQDTESAPLQMPFSTPHPQTLTFWDEIYSNHFQDAESNWNLNERDEQDTTTSEPEEDYSTTSPPDNDTTDAPDSASTVVGYTFLIMTLFSILNRFHLSVLVSHPTSETSPQVWQPFTTNNSYYLRILASDEIQDMDYACLEICLVNPHPDTLTFWDEIYSNQRKDAKKKFSLNKRREALELYNEDSITLRPNTAQITSDNSDEILTSSGSDEDDRITSGPEEGGFLTLRLDNKSLITSDPGEEDSGTSEPNEKDLTTSTSGRDEENSTSPEPDEEESASPRPDEEDSARPGPDEEDSASPGPGEEDSATTESDEEESTSPGPDEEDSTSPAPDEEDSTISGPDEEDSASPRPDEEDSATTEPDGEDSITSGPNEEDSSSQGPDEENFPSPRPDEEDSASPGPDEEGSATTEPDGEDSTTSGPDEEDFTSPRPDEHDSATTEPDEEDSTSPGPDEENFPSPRPDEEDSASPGPDEEGSATIEPDEEDSTVPGPGEEDSASPRPDEDDSATIEPDEEDSTVPGPDEEDSASPRPDEEDSATTEPDEEDSTSQSPDEEDSTSPRPDEDDSATIEPDEEDSNVPGPEEEDSASPRPDEEDSATTEPDGEDSTTSGPDEEDSTSPRPDEDDSATIEPDEEDSTVPGPDEEDSASPRPDEEDSATTEPDGEDSTTSGPDEEDSTSPRPDEDDSATIEPDEEDSTVPGPEEEDSASPRPDEEDSATTEPDGEDSTTQGPEDENSTTSGPDDDEMYTSTTLEPNESVSTTEAPGSASRVGGYTFLIMTIFSILDKFYSSVLVY</sequence>
<feature type="compositionally biased region" description="Acidic residues" evidence="2">
    <location>
        <begin position="982"/>
        <end position="1266"/>
    </location>
</feature>
<feature type="region of interest" description="Disordered" evidence="2">
    <location>
        <begin position="713"/>
        <end position="1288"/>
    </location>
</feature>
<dbReference type="InterPro" id="IPR002018">
    <property type="entry name" value="CarbesteraseB"/>
</dbReference>
<dbReference type="EMBL" id="CADEBC010000503">
    <property type="protein sequence ID" value="CAB3239711.1"/>
    <property type="molecule type" value="Genomic_DNA"/>
</dbReference>
<feature type="compositionally biased region" description="Acidic residues" evidence="2">
    <location>
        <begin position="892"/>
        <end position="905"/>
    </location>
</feature>
<keyword evidence="3" id="KW-0732">Signal</keyword>
<feature type="compositionally biased region" description="Acidic residues" evidence="2">
    <location>
        <begin position="564"/>
        <end position="577"/>
    </location>
</feature>
<evidence type="ECO:0000313" key="6">
    <source>
        <dbReference type="Proteomes" id="UP000494106"/>
    </source>
</evidence>
<evidence type="ECO:0000259" key="4">
    <source>
        <dbReference type="Pfam" id="PF00135"/>
    </source>
</evidence>
<dbReference type="PANTHER" id="PTHR11559">
    <property type="entry name" value="CARBOXYLESTERASE"/>
    <property type="match status" value="1"/>
</dbReference>
<dbReference type="OrthoDB" id="19653at2759"/>
<proteinExistence type="predicted"/>
<feature type="compositionally biased region" description="Acidic residues" evidence="2">
    <location>
        <begin position="912"/>
        <end position="946"/>
    </location>
</feature>
<feature type="compositionally biased region" description="Acidic residues" evidence="2">
    <location>
        <begin position="960"/>
        <end position="975"/>
    </location>
</feature>
<evidence type="ECO:0000256" key="2">
    <source>
        <dbReference type="SAM" id="MobiDB-lite"/>
    </source>
</evidence>
<protein>
    <recommendedName>
        <fullName evidence="4">Carboxylesterase type B domain-containing protein</fullName>
    </recommendedName>
</protein>
<dbReference type="SUPFAM" id="SSF53474">
    <property type="entry name" value="alpha/beta-Hydrolases"/>
    <property type="match status" value="1"/>
</dbReference>
<evidence type="ECO:0000313" key="5">
    <source>
        <dbReference type="EMBL" id="CAB3239711.1"/>
    </source>
</evidence>
<accession>A0A8S1A551</accession>
<comment type="caution">
    <text evidence="5">The sequence shown here is derived from an EMBL/GenBank/DDBJ whole genome shotgun (WGS) entry which is preliminary data.</text>
</comment>
<keyword evidence="1" id="KW-0325">Glycoprotein</keyword>
<dbReference type="InterPro" id="IPR029058">
    <property type="entry name" value="AB_hydrolase_fold"/>
</dbReference>
<reference evidence="5 6" key="1">
    <citation type="submission" date="2020-04" db="EMBL/GenBank/DDBJ databases">
        <authorList>
            <person name="Wallbank WR R."/>
            <person name="Pardo Diaz C."/>
            <person name="Kozak K."/>
            <person name="Martin S."/>
            <person name="Jiggins C."/>
            <person name="Moest M."/>
            <person name="Warren A I."/>
            <person name="Byers J.R.P. K."/>
            <person name="Montejo-Kovacevich G."/>
            <person name="Yen C E."/>
        </authorList>
    </citation>
    <scope>NUCLEOTIDE SEQUENCE [LARGE SCALE GENOMIC DNA]</scope>
</reference>
<dbReference type="InterPro" id="IPR050309">
    <property type="entry name" value="Type-B_Carboxylest/Lipase"/>
</dbReference>
<feature type="compositionally biased region" description="Low complexity" evidence="2">
    <location>
        <begin position="578"/>
        <end position="592"/>
    </location>
</feature>
<dbReference type="Pfam" id="PF00135">
    <property type="entry name" value="COesterase"/>
    <property type="match status" value="1"/>
</dbReference>
<feature type="compositionally biased region" description="Polar residues" evidence="2">
    <location>
        <begin position="1267"/>
        <end position="1283"/>
    </location>
</feature>
<feature type="signal peptide" evidence="3">
    <location>
        <begin position="1"/>
        <end position="18"/>
    </location>
</feature>